<dbReference type="RefSeq" id="WP_142080941.1">
    <property type="nucleotide sequence ID" value="NZ_VFPT01000001.1"/>
</dbReference>
<feature type="compositionally biased region" description="Polar residues" evidence="1">
    <location>
        <begin position="67"/>
        <end position="84"/>
    </location>
</feature>
<evidence type="ECO:0000256" key="2">
    <source>
        <dbReference type="SAM" id="Phobius"/>
    </source>
</evidence>
<gene>
    <name evidence="3" type="ORF">BD293_1817</name>
</gene>
<organism evidence="3 4">
    <name type="scientific">Roseinatronobacter monicus</name>
    <dbReference type="NCBI Taxonomy" id="393481"/>
    <lineage>
        <taxon>Bacteria</taxon>
        <taxon>Pseudomonadati</taxon>
        <taxon>Pseudomonadota</taxon>
        <taxon>Alphaproteobacteria</taxon>
        <taxon>Rhodobacterales</taxon>
        <taxon>Paracoccaceae</taxon>
        <taxon>Roseinatronobacter</taxon>
    </lineage>
</organism>
<evidence type="ECO:0000256" key="1">
    <source>
        <dbReference type="SAM" id="MobiDB-lite"/>
    </source>
</evidence>
<evidence type="ECO:0000313" key="3">
    <source>
        <dbReference type="EMBL" id="TQM93188.1"/>
    </source>
</evidence>
<name>A0A543KDP0_9RHOB</name>
<dbReference type="EMBL" id="VFPT01000001">
    <property type="protein sequence ID" value="TQM93188.1"/>
    <property type="molecule type" value="Genomic_DNA"/>
</dbReference>
<protein>
    <submittedName>
        <fullName evidence="3">Uncharacterized protein</fullName>
    </submittedName>
</protein>
<keyword evidence="2" id="KW-0812">Transmembrane</keyword>
<evidence type="ECO:0000313" key="4">
    <source>
        <dbReference type="Proteomes" id="UP000320582"/>
    </source>
</evidence>
<proteinExistence type="predicted"/>
<comment type="caution">
    <text evidence="3">The sequence shown here is derived from an EMBL/GenBank/DDBJ whole genome shotgun (WGS) entry which is preliminary data.</text>
</comment>
<accession>A0A543KDP0</accession>
<feature type="transmembrane region" description="Helical" evidence="2">
    <location>
        <begin position="42"/>
        <end position="61"/>
    </location>
</feature>
<feature type="compositionally biased region" description="Low complexity" evidence="1">
    <location>
        <begin position="86"/>
        <end position="118"/>
    </location>
</feature>
<keyword evidence="2" id="KW-0472">Membrane</keyword>
<dbReference type="AlphaFoldDB" id="A0A543KDP0"/>
<reference evidence="3 4" key="1">
    <citation type="submission" date="2019-06" db="EMBL/GenBank/DDBJ databases">
        <title>Genomic Encyclopedia of Archaeal and Bacterial Type Strains, Phase II (KMG-II): from individual species to whole genera.</title>
        <authorList>
            <person name="Goeker M."/>
        </authorList>
    </citation>
    <scope>NUCLEOTIDE SEQUENCE [LARGE SCALE GENOMIC DNA]</scope>
    <source>
        <strain evidence="3 4">DSM 18423</strain>
    </source>
</reference>
<keyword evidence="4" id="KW-1185">Reference proteome</keyword>
<feature type="region of interest" description="Disordered" evidence="1">
    <location>
        <begin position="1"/>
        <end position="38"/>
    </location>
</feature>
<sequence length="124" mass="12529">MADNNTPHTPPRTPGTEPGARNETHIHTTPSAPPPEKRSNTVLAFVVGGVTVGLVILYFLFDGFGTNNAAPTNSGAVDSSTNITVEPGTSTTETAPAAEPEAAPQEPAATDDAGEAAPEPAPAD</sequence>
<feature type="region of interest" description="Disordered" evidence="1">
    <location>
        <begin position="67"/>
        <end position="124"/>
    </location>
</feature>
<keyword evidence="2" id="KW-1133">Transmembrane helix</keyword>
<dbReference type="Proteomes" id="UP000320582">
    <property type="component" value="Unassembled WGS sequence"/>
</dbReference>